<feature type="domain" description="PIPK" evidence="3">
    <location>
        <begin position="362"/>
        <end position="721"/>
    </location>
</feature>
<keyword evidence="5" id="KW-1185">Reference proteome</keyword>
<dbReference type="PROSITE" id="PS50222">
    <property type="entry name" value="EF_HAND_2"/>
    <property type="match status" value="2"/>
</dbReference>
<dbReference type="GO" id="GO:0046854">
    <property type="term" value="P:phosphatidylinositol phosphate biosynthetic process"/>
    <property type="evidence" value="ECO:0007669"/>
    <property type="project" value="TreeGrafter"/>
</dbReference>
<feature type="domain" description="EF-hand" evidence="2">
    <location>
        <begin position="127"/>
        <end position="162"/>
    </location>
</feature>
<evidence type="ECO:0000313" key="5">
    <source>
        <dbReference type="Proteomes" id="UP000688137"/>
    </source>
</evidence>
<feature type="domain" description="EF-hand" evidence="2">
    <location>
        <begin position="46"/>
        <end position="81"/>
    </location>
</feature>
<keyword evidence="1" id="KW-0547">Nucleotide-binding</keyword>
<gene>
    <name evidence="4" type="ORF">PPRIM_AZ9-3.1.T0180126</name>
</gene>
<dbReference type="GO" id="GO:0016308">
    <property type="term" value="F:1-phosphatidylinositol-4-phosphate 5-kinase activity"/>
    <property type="evidence" value="ECO:0007669"/>
    <property type="project" value="TreeGrafter"/>
</dbReference>
<dbReference type="Proteomes" id="UP000688137">
    <property type="component" value="Unassembled WGS sequence"/>
</dbReference>
<dbReference type="EMBL" id="CAJJDM010000014">
    <property type="protein sequence ID" value="CAD8051497.1"/>
    <property type="molecule type" value="Genomic_DNA"/>
</dbReference>
<accession>A0A8S1KA30</accession>
<dbReference type="Pfam" id="PF13833">
    <property type="entry name" value="EF-hand_8"/>
    <property type="match status" value="2"/>
</dbReference>
<evidence type="ECO:0000259" key="2">
    <source>
        <dbReference type="PROSITE" id="PS50222"/>
    </source>
</evidence>
<dbReference type="GO" id="GO:0005886">
    <property type="term" value="C:plasma membrane"/>
    <property type="evidence" value="ECO:0007669"/>
    <property type="project" value="TreeGrafter"/>
</dbReference>
<dbReference type="InterPro" id="IPR002048">
    <property type="entry name" value="EF_hand_dom"/>
</dbReference>
<dbReference type="PANTHER" id="PTHR23086">
    <property type="entry name" value="PHOSPHATIDYLINOSITOL-4-PHOSPHATE 5-KINASE"/>
    <property type="match status" value="1"/>
</dbReference>
<keyword evidence="1" id="KW-0067">ATP-binding</keyword>
<dbReference type="GO" id="GO:0005509">
    <property type="term" value="F:calcium ion binding"/>
    <property type="evidence" value="ECO:0007669"/>
    <property type="project" value="InterPro"/>
</dbReference>
<dbReference type="CDD" id="cd00139">
    <property type="entry name" value="PIPKc"/>
    <property type="match status" value="1"/>
</dbReference>
<keyword evidence="1" id="KW-0808">Transferase</keyword>
<dbReference type="OMA" id="MIFEICY"/>
<evidence type="ECO:0008006" key="6">
    <source>
        <dbReference type="Google" id="ProtNLM"/>
    </source>
</evidence>
<evidence type="ECO:0000313" key="4">
    <source>
        <dbReference type="EMBL" id="CAD8051497.1"/>
    </source>
</evidence>
<dbReference type="InterPro" id="IPR023610">
    <property type="entry name" value="PInositol-4/5-P-5/4-kinase"/>
</dbReference>
<dbReference type="PANTHER" id="PTHR23086:SF8">
    <property type="entry name" value="PHOSPHATIDYLINOSITOL 5-PHOSPHATE 4-KINASE, ISOFORM A"/>
    <property type="match status" value="1"/>
</dbReference>
<dbReference type="InterPro" id="IPR018247">
    <property type="entry name" value="EF_Hand_1_Ca_BS"/>
</dbReference>
<comment type="caution">
    <text evidence="4">The sequence shown here is derived from an EMBL/GenBank/DDBJ whole genome shotgun (WGS) entry which is preliminary data.</text>
</comment>
<dbReference type="InterPro" id="IPR002498">
    <property type="entry name" value="PInositol-4-P-4/5-kinase_core"/>
</dbReference>
<dbReference type="SMART" id="SM00054">
    <property type="entry name" value="EFh"/>
    <property type="match status" value="2"/>
</dbReference>
<dbReference type="PROSITE" id="PS51455">
    <property type="entry name" value="PIPK"/>
    <property type="match status" value="1"/>
</dbReference>
<dbReference type="Pfam" id="PF01504">
    <property type="entry name" value="PIP5K"/>
    <property type="match status" value="1"/>
</dbReference>
<dbReference type="SMART" id="SM00330">
    <property type="entry name" value="PIPKc"/>
    <property type="match status" value="1"/>
</dbReference>
<sequence length="722" mass="85667">MLPNLAKQYSFTQEEIIMIKNRFDRLCDRGMMTKQQFRDSLGILGLEQFLAERIFNQIDGNKDGVIMFEDFVKYLSMLLNGSTIDKALWSFGMLSNNKSILELEDMEKMIFEICYLWNSITGSKSMPKKELVSEIFRIFDNDDDGIVQFEEFRVVYQEGVELIGWYEFLNNEDMSTNKIKEEWENVTKNKSRKKRMTLINRQLDEQTPQDLLNSQLKILQSELQGCSELIKYEKEKEQQQKQINFLASFYFDDKSQKTHGPIFNDGQVQKLYGDDDPDQNDEPYFKQYNMASTINNDRFQNNIMNRLRNLLKLTEDIKKLNSQQIVPKIPEQSVVKQFKKQSRSPSPISVNQTIDDIQQQQQQENVRKNLSIYFGHENWNLVLNMMIGIRKAIKSLHPLTDDILITAAHFEVKNQFEIIPKRTQKSCSFYEYSPLIFERIRKMYGISNDDFLRSIGPEQLLGDLIFGNLASLTEKVSSGKSGSFFYYSFDDKYMLKTIQKDEFVFFKSLIKNYYQHLLDNYHSMIIKIFGLYQIKVNKSKTKYQKIYFVVMLNIFYTNEDINYRYDLKGSLYQRTSRIKGQTLIDQNIPLKDLDWLEDKQSIQFDQKTLELFKTQLIKDVNFFKQNKIIDYSFLIGIVDNYRMNNDNVQTQCRFYERWNGGCITRDQKRLYYFGIIDIFTEYNNKKQLEHKVKSTFVSKDVSCIPPESYADRFIKFILHSLK</sequence>
<reference evidence="4" key="1">
    <citation type="submission" date="2021-01" db="EMBL/GenBank/DDBJ databases">
        <authorList>
            <consortium name="Genoscope - CEA"/>
            <person name="William W."/>
        </authorList>
    </citation>
    <scope>NUCLEOTIDE SEQUENCE</scope>
</reference>
<dbReference type="GO" id="GO:0005524">
    <property type="term" value="F:ATP binding"/>
    <property type="evidence" value="ECO:0007669"/>
    <property type="project" value="UniProtKB-UniRule"/>
</dbReference>
<proteinExistence type="predicted"/>
<organism evidence="4 5">
    <name type="scientific">Paramecium primaurelia</name>
    <dbReference type="NCBI Taxonomy" id="5886"/>
    <lineage>
        <taxon>Eukaryota</taxon>
        <taxon>Sar</taxon>
        <taxon>Alveolata</taxon>
        <taxon>Ciliophora</taxon>
        <taxon>Intramacronucleata</taxon>
        <taxon>Oligohymenophorea</taxon>
        <taxon>Peniculida</taxon>
        <taxon>Parameciidae</taxon>
        <taxon>Paramecium</taxon>
    </lineage>
</organism>
<protein>
    <recommendedName>
        <fullName evidence="6">Phosphatidylinositol-4-phosphate 5-kinase</fullName>
    </recommendedName>
</protein>
<dbReference type="AlphaFoldDB" id="A0A8S1KA30"/>
<evidence type="ECO:0000259" key="3">
    <source>
        <dbReference type="PROSITE" id="PS51455"/>
    </source>
</evidence>
<keyword evidence="1" id="KW-0418">Kinase</keyword>
<evidence type="ECO:0000256" key="1">
    <source>
        <dbReference type="PROSITE-ProRule" id="PRU00781"/>
    </source>
</evidence>
<name>A0A8S1KA30_PARPR</name>
<dbReference type="PROSITE" id="PS00018">
    <property type="entry name" value="EF_HAND_1"/>
    <property type="match status" value="1"/>
</dbReference>